<comment type="similarity">
    <text evidence="8">Belongs to the iron/ascorbate-dependent oxidoreductase family. GA3OX subfamily.</text>
</comment>
<sequence length="344" mass="38779">MDTLSEAYKGIPLNLGDIIPLDFSSPPPTLPDSHAWFQPSDDDCSFDDPASSMPIIDFLDPKATELIGLACEKWGAFQLKNHGIPLDVIQGTEEEVKRLFSLPTEQKLKALRSPGGASGYGRARISPFFPKSMWHEGFTIIGSSARDVKKIWPDDYARFCDRMENYEKEMKVLAERLTEMLFDMLKIPEEKRKWVVTSDISEVLQLNFFPSCPEPDRAMGLAPHTDTSILTIVQSPSTGLQLFKEGKGWINVHPHPNSLIVHLGDLLHIISNGRFCSPLHRVTLNETRKRYSIAYFYTPPVDYVLSPSLSGDNSPVALFRDVTVKEYHEIRAQKFGNSLSLVRI</sequence>
<evidence type="ECO:0000256" key="4">
    <source>
        <dbReference type="ARBA" id="ARBA00022964"/>
    </source>
</evidence>
<comment type="pathway">
    <text evidence="7">Plant hormone biosynthesis; gibberellin biosynthesis.</text>
</comment>
<evidence type="ECO:0000256" key="5">
    <source>
        <dbReference type="ARBA" id="ARBA00023002"/>
    </source>
</evidence>
<dbReference type="InterPro" id="IPR005123">
    <property type="entry name" value="Oxoglu/Fe-dep_dioxygenase_dom"/>
</dbReference>
<feature type="domain" description="Fe2OG dioxygenase" evidence="12">
    <location>
        <begin position="199"/>
        <end position="299"/>
    </location>
</feature>
<dbReference type="AlphaFoldDB" id="A0AA86VQ66"/>
<evidence type="ECO:0000256" key="10">
    <source>
        <dbReference type="RuleBase" id="RU003682"/>
    </source>
</evidence>
<dbReference type="InterPro" id="IPR044861">
    <property type="entry name" value="IPNS-like_FE2OG_OXY"/>
</dbReference>
<protein>
    <recommendedName>
        <fullName evidence="9">gibberellin 3beta-dioxygenase</fullName>
        <ecNumber evidence="9">1.14.11.15</ecNumber>
    </recommendedName>
</protein>
<evidence type="ECO:0000256" key="9">
    <source>
        <dbReference type="ARBA" id="ARBA00066695"/>
    </source>
</evidence>
<keyword evidence="4" id="KW-0223">Dioxygenase</keyword>
<dbReference type="EMBL" id="OY731406">
    <property type="protein sequence ID" value="CAJ1973761.1"/>
    <property type="molecule type" value="Genomic_DNA"/>
</dbReference>
<dbReference type="Proteomes" id="UP001189624">
    <property type="component" value="Chromosome 9"/>
</dbReference>
<comment type="pathway">
    <text evidence="2">Hormone biosynthesis.</text>
</comment>
<keyword evidence="11" id="KW-0175">Coiled coil</keyword>
<reference evidence="13" key="1">
    <citation type="submission" date="2023-10" db="EMBL/GenBank/DDBJ databases">
        <authorList>
            <person name="Domelevo Entfellner J.-B."/>
        </authorList>
    </citation>
    <scope>NUCLEOTIDE SEQUENCE</scope>
</reference>
<dbReference type="PROSITE" id="PS51471">
    <property type="entry name" value="FE2OG_OXY"/>
    <property type="match status" value="1"/>
</dbReference>
<dbReference type="PANTHER" id="PTHR47990">
    <property type="entry name" value="2-OXOGLUTARATE (2OG) AND FE(II)-DEPENDENT OXYGENASE SUPERFAMILY PROTEIN-RELATED"/>
    <property type="match status" value="1"/>
</dbReference>
<evidence type="ECO:0000256" key="8">
    <source>
        <dbReference type="ARBA" id="ARBA00061560"/>
    </source>
</evidence>
<dbReference type="InterPro" id="IPR026992">
    <property type="entry name" value="DIOX_N"/>
</dbReference>
<dbReference type="Gramene" id="rna-AYBTSS11_LOCUS25827">
    <property type="protein sequence ID" value="CAJ1973761.1"/>
    <property type="gene ID" value="gene-AYBTSS11_LOCUS25827"/>
</dbReference>
<evidence type="ECO:0000256" key="7">
    <source>
        <dbReference type="ARBA" id="ARBA00037909"/>
    </source>
</evidence>
<dbReference type="GO" id="GO:0016707">
    <property type="term" value="F:gibberellin 3-beta-dioxygenase activity"/>
    <property type="evidence" value="ECO:0007669"/>
    <property type="project" value="UniProtKB-EC"/>
</dbReference>
<comment type="cofactor">
    <cofactor evidence="1">
        <name>L-ascorbate</name>
        <dbReference type="ChEBI" id="CHEBI:38290"/>
    </cofactor>
</comment>
<evidence type="ECO:0000256" key="6">
    <source>
        <dbReference type="ARBA" id="ARBA00023004"/>
    </source>
</evidence>
<evidence type="ECO:0000256" key="2">
    <source>
        <dbReference type="ARBA" id="ARBA00004972"/>
    </source>
</evidence>
<gene>
    <name evidence="13" type="ORF">AYBTSS11_LOCUS25827</name>
</gene>
<evidence type="ECO:0000256" key="1">
    <source>
        <dbReference type="ARBA" id="ARBA00001961"/>
    </source>
</evidence>
<evidence type="ECO:0000256" key="3">
    <source>
        <dbReference type="ARBA" id="ARBA00022723"/>
    </source>
</evidence>
<evidence type="ECO:0000256" key="11">
    <source>
        <dbReference type="SAM" id="Coils"/>
    </source>
</evidence>
<keyword evidence="14" id="KW-1185">Reference proteome</keyword>
<keyword evidence="5 10" id="KW-0560">Oxidoreductase</keyword>
<evidence type="ECO:0000313" key="13">
    <source>
        <dbReference type="EMBL" id="CAJ1973761.1"/>
    </source>
</evidence>
<dbReference type="GO" id="GO:0009686">
    <property type="term" value="P:gibberellin biosynthetic process"/>
    <property type="evidence" value="ECO:0007669"/>
    <property type="project" value="UniProtKB-ARBA"/>
</dbReference>
<evidence type="ECO:0000313" key="14">
    <source>
        <dbReference type="Proteomes" id="UP001189624"/>
    </source>
</evidence>
<name>A0AA86VQ66_9FABA</name>
<evidence type="ECO:0000259" key="12">
    <source>
        <dbReference type="PROSITE" id="PS51471"/>
    </source>
</evidence>
<dbReference type="Gene3D" id="2.60.120.330">
    <property type="entry name" value="B-lactam Antibiotic, Isopenicillin N Synthase, Chain"/>
    <property type="match status" value="1"/>
</dbReference>
<proteinExistence type="inferred from homology"/>
<dbReference type="Pfam" id="PF03171">
    <property type="entry name" value="2OG-FeII_Oxy"/>
    <property type="match status" value="1"/>
</dbReference>
<accession>A0AA86VQ66</accession>
<keyword evidence="6 10" id="KW-0408">Iron</keyword>
<dbReference type="InterPro" id="IPR050231">
    <property type="entry name" value="Iron_ascorbate_oxido_reductase"/>
</dbReference>
<dbReference type="FunFam" id="2.60.120.330:FF:000013">
    <property type="entry name" value="Gibberellin 3-beta-dioxygenase 1"/>
    <property type="match status" value="1"/>
</dbReference>
<feature type="coiled-coil region" evidence="11">
    <location>
        <begin position="156"/>
        <end position="183"/>
    </location>
</feature>
<dbReference type="SUPFAM" id="SSF51197">
    <property type="entry name" value="Clavaminate synthase-like"/>
    <property type="match status" value="1"/>
</dbReference>
<dbReference type="InterPro" id="IPR027443">
    <property type="entry name" value="IPNS-like_sf"/>
</dbReference>
<organism evidence="13 14">
    <name type="scientific">Sphenostylis stenocarpa</name>
    <dbReference type="NCBI Taxonomy" id="92480"/>
    <lineage>
        <taxon>Eukaryota</taxon>
        <taxon>Viridiplantae</taxon>
        <taxon>Streptophyta</taxon>
        <taxon>Embryophyta</taxon>
        <taxon>Tracheophyta</taxon>
        <taxon>Spermatophyta</taxon>
        <taxon>Magnoliopsida</taxon>
        <taxon>eudicotyledons</taxon>
        <taxon>Gunneridae</taxon>
        <taxon>Pentapetalae</taxon>
        <taxon>rosids</taxon>
        <taxon>fabids</taxon>
        <taxon>Fabales</taxon>
        <taxon>Fabaceae</taxon>
        <taxon>Papilionoideae</taxon>
        <taxon>50 kb inversion clade</taxon>
        <taxon>NPAAA clade</taxon>
        <taxon>indigoferoid/millettioid clade</taxon>
        <taxon>Phaseoleae</taxon>
        <taxon>Sphenostylis</taxon>
    </lineage>
</organism>
<dbReference type="GO" id="GO:0046872">
    <property type="term" value="F:metal ion binding"/>
    <property type="evidence" value="ECO:0007669"/>
    <property type="project" value="UniProtKB-KW"/>
</dbReference>
<dbReference type="EC" id="1.14.11.15" evidence="9"/>
<keyword evidence="3 10" id="KW-0479">Metal-binding</keyword>
<dbReference type="Pfam" id="PF14226">
    <property type="entry name" value="DIOX_N"/>
    <property type="match status" value="1"/>
</dbReference>